<evidence type="ECO:0000313" key="14">
    <source>
        <dbReference type="EMBL" id="CAB3983727.1"/>
    </source>
</evidence>
<evidence type="ECO:0000256" key="6">
    <source>
        <dbReference type="ARBA" id="ARBA00012662"/>
    </source>
</evidence>
<dbReference type="InterPro" id="IPR013780">
    <property type="entry name" value="Glyco_hydro_b"/>
</dbReference>
<comment type="function">
    <text evidence="3">Alpha-L-fucosidase is responsible for hydrolyzing the alpha-1,6-linked fucose joined to the reducing-end N-acetylglucosamine of the carbohydrate moieties of glycoproteins.</text>
</comment>
<dbReference type="OrthoDB" id="6039950at2759"/>
<evidence type="ECO:0000256" key="4">
    <source>
        <dbReference type="ARBA" id="ARBA00007951"/>
    </source>
</evidence>
<dbReference type="Proteomes" id="UP001152795">
    <property type="component" value="Unassembled WGS sequence"/>
</dbReference>
<dbReference type="GO" id="GO:0004560">
    <property type="term" value="F:alpha-L-fucosidase activity"/>
    <property type="evidence" value="ECO:0007669"/>
    <property type="project" value="UniProtKB-EC"/>
</dbReference>
<comment type="catalytic activity">
    <reaction evidence="2">
        <text>a neolactoside IV(2)-alpha-Fuc-nLc4Cer(d18:0) + H2O = a neolactoside nLc4Cer(d18:0) + L-fucose</text>
        <dbReference type="Rhea" id="RHEA:49308"/>
        <dbReference type="ChEBI" id="CHEBI:2181"/>
        <dbReference type="ChEBI" id="CHEBI:15377"/>
        <dbReference type="ChEBI" id="CHEBI:91119"/>
        <dbReference type="ChEBI" id="CHEBI:91121"/>
    </reaction>
    <physiologicalReaction direction="left-to-right" evidence="2">
        <dbReference type="Rhea" id="RHEA:49309"/>
    </physiologicalReaction>
</comment>
<feature type="domain" description="Glycoside hydrolase family 29 N-terminal" evidence="12">
    <location>
        <begin position="19"/>
        <end position="352"/>
    </location>
</feature>
<dbReference type="PANTHER" id="PTHR10030:SF37">
    <property type="entry name" value="ALPHA-L-FUCOSIDASE-RELATED"/>
    <property type="match status" value="1"/>
</dbReference>
<evidence type="ECO:0000256" key="1">
    <source>
        <dbReference type="ARBA" id="ARBA00000321"/>
    </source>
</evidence>
<dbReference type="PANTHER" id="PTHR10030">
    <property type="entry name" value="ALPHA-L-FUCOSIDASE"/>
    <property type="match status" value="1"/>
</dbReference>
<evidence type="ECO:0000256" key="2">
    <source>
        <dbReference type="ARBA" id="ARBA00000419"/>
    </source>
</evidence>
<evidence type="ECO:0000313" key="15">
    <source>
        <dbReference type="Proteomes" id="UP001152795"/>
    </source>
</evidence>
<evidence type="ECO:0000259" key="13">
    <source>
        <dbReference type="Pfam" id="PF16757"/>
    </source>
</evidence>
<dbReference type="SUPFAM" id="SSF51445">
    <property type="entry name" value="(Trans)glycosidases"/>
    <property type="match status" value="1"/>
</dbReference>
<evidence type="ECO:0000256" key="7">
    <source>
        <dbReference type="ARBA" id="ARBA00022729"/>
    </source>
</evidence>
<dbReference type="InterPro" id="IPR031919">
    <property type="entry name" value="Fucosidase_C"/>
</dbReference>
<dbReference type="Gene3D" id="3.20.20.80">
    <property type="entry name" value="Glycosidases"/>
    <property type="match status" value="1"/>
</dbReference>
<keyword evidence="7 11" id="KW-0732">Signal</keyword>
<evidence type="ECO:0000256" key="8">
    <source>
        <dbReference type="ARBA" id="ARBA00022801"/>
    </source>
</evidence>
<evidence type="ECO:0000259" key="12">
    <source>
        <dbReference type="Pfam" id="PF01120"/>
    </source>
</evidence>
<dbReference type="PRINTS" id="PR00741">
    <property type="entry name" value="GLHYDRLASE29"/>
</dbReference>
<dbReference type="GO" id="GO:0006004">
    <property type="term" value="P:fucose metabolic process"/>
    <property type="evidence" value="ECO:0007669"/>
    <property type="project" value="InterPro"/>
</dbReference>
<dbReference type="GO" id="GO:0005764">
    <property type="term" value="C:lysosome"/>
    <property type="evidence" value="ECO:0007669"/>
    <property type="project" value="TreeGrafter"/>
</dbReference>
<evidence type="ECO:0000256" key="10">
    <source>
        <dbReference type="ARBA" id="ARBA00023295"/>
    </source>
</evidence>
<feature type="domain" description="Alpha-L-fucosidase C-terminal" evidence="13">
    <location>
        <begin position="364"/>
        <end position="450"/>
    </location>
</feature>
<feature type="signal peptide" evidence="11">
    <location>
        <begin position="1"/>
        <end position="21"/>
    </location>
</feature>
<dbReference type="Pfam" id="PF01120">
    <property type="entry name" value="Alpha_L_fucos"/>
    <property type="match status" value="1"/>
</dbReference>
<reference evidence="14" key="1">
    <citation type="submission" date="2020-04" db="EMBL/GenBank/DDBJ databases">
        <authorList>
            <person name="Alioto T."/>
            <person name="Alioto T."/>
            <person name="Gomez Garrido J."/>
        </authorList>
    </citation>
    <scope>NUCLEOTIDE SEQUENCE</scope>
    <source>
        <strain evidence="14">A484AB</strain>
    </source>
</reference>
<gene>
    <name evidence="14" type="ORF">PACLA_8A078627</name>
</gene>
<dbReference type="FunFam" id="3.20.20.80:FF:000027">
    <property type="entry name" value="Alpha-L-fucosidase"/>
    <property type="match status" value="1"/>
</dbReference>
<dbReference type="InterPro" id="IPR016286">
    <property type="entry name" value="FUC_metazoa-typ"/>
</dbReference>
<dbReference type="AlphaFoldDB" id="A0A6S7G2W0"/>
<comment type="similarity">
    <text evidence="4 11">Belongs to the glycosyl hydrolase 29 family.</text>
</comment>
<comment type="subunit">
    <text evidence="5">Homotetramer.</text>
</comment>
<name>A0A6S7G2W0_PARCT</name>
<accession>A0A6S7G2W0</accession>
<organism evidence="14 15">
    <name type="scientific">Paramuricea clavata</name>
    <name type="common">Red gorgonian</name>
    <name type="synonym">Violescent sea-whip</name>
    <dbReference type="NCBI Taxonomy" id="317549"/>
    <lineage>
        <taxon>Eukaryota</taxon>
        <taxon>Metazoa</taxon>
        <taxon>Cnidaria</taxon>
        <taxon>Anthozoa</taxon>
        <taxon>Octocorallia</taxon>
        <taxon>Malacalcyonacea</taxon>
        <taxon>Plexauridae</taxon>
        <taxon>Paramuricea</taxon>
    </lineage>
</organism>
<dbReference type="EMBL" id="CACRXK020000648">
    <property type="protein sequence ID" value="CAB3983727.1"/>
    <property type="molecule type" value="Genomic_DNA"/>
</dbReference>
<evidence type="ECO:0000256" key="5">
    <source>
        <dbReference type="ARBA" id="ARBA00011881"/>
    </source>
</evidence>
<dbReference type="InterPro" id="IPR017853">
    <property type="entry name" value="GH"/>
</dbReference>
<keyword evidence="9" id="KW-0325">Glycoprotein</keyword>
<dbReference type="EC" id="3.2.1.51" evidence="6"/>
<dbReference type="SMART" id="SM00812">
    <property type="entry name" value="Alpha_L_fucos"/>
    <property type="match status" value="1"/>
</dbReference>
<evidence type="ECO:0000256" key="9">
    <source>
        <dbReference type="ARBA" id="ARBA00023180"/>
    </source>
</evidence>
<evidence type="ECO:0000256" key="11">
    <source>
        <dbReference type="PIRNR" id="PIRNR001092"/>
    </source>
</evidence>
<dbReference type="InterPro" id="IPR000933">
    <property type="entry name" value="Glyco_hydro_29"/>
</dbReference>
<proteinExistence type="inferred from homology"/>
<dbReference type="PIRSF" id="PIRSF001092">
    <property type="entry name" value="Alpha-L-fucosidase"/>
    <property type="match status" value="1"/>
</dbReference>
<dbReference type="Pfam" id="PF16757">
    <property type="entry name" value="Fucosidase_C"/>
    <property type="match status" value="1"/>
</dbReference>
<feature type="chain" id="PRO_5040558481" description="alpha-L-fucosidase" evidence="11">
    <location>
        <begin position="22"/>
        <end position="454"/>
    </location>
</feature>
<sequence>MARYFFYVFLYIFLSFQSVSCKYKPNWDSLDSRPNPPWYDKAKFGIFMHWGVYSVPSFGSEWFWQNWHNGDPAYANFMKENYPPGFEYPDFAPMFRAEMFDPDAWADLLAKSGAKYLVLTSKHHEGFTNWGSNVSWNWNSEDVGPHRNLVGDLAKSIRARTNITFGLYHSLFEWFNPLYLEDKANGFKTRDYVTNTLMPELYDMVNRFKPEYIWSDGDWEAKDTYWGSTEFLAWLYNDSPVKDTVLVNDRWGVGCMCHHGGSYTCADRYNPGILQKHKWENAMTVDKKSWGFRREAKLEDFLTIHELISTLAETVSCGGNLLMNVGPTHDGRIVPIFQERLTQMGDWLKVSGQAIYASKPWRVQNETKTEGIWYTTKDGVVYAIVLQWPRSNTLELMAPVADPHHTTVAMLGLNMDIEWKQGTGRKGMVIQMPQVPVAKLPSDWAWVLKLADVE</sequence>
<dbReference type="FunFam" id="2.60.40.1180:FF:000013">
    <property type="entry name" value="Alpha-L-fucosidase"/>
    <property type="match status" value="1"/>
</dbReference>
<dbReference type="InterPro" id="IPR057739">
    <property type="entry name" value="Glyco_hydro_29_N"/>
</dbReference>
<keyword evidence="15" id="KW-1185">Reference proteome</keyword>
<comment type="catalytic activity">
    <reaction evidence="1">
        <text>a neolactoside IV(2)-alpha-Fuc-nLc4Cer(d18:1(4E)) + H2O = a neolactoside nLc4Cer(d18:1(4E)) + L-fucose</text>
        <dbReference type="Rhea" id="RHEA:48224"/>
        <dbReference type="ChEBI" id="CHEBI:2181"/>
        <dbReference type="ChEBI" id="CHEBI:15377"/>
        <dbReference type="ChEBI" id="CHEBI:17006"/>
        <dbReference type="ChEBI" id="CHEBI:28691"/>
    </reaction>
    <physiologicalReaction direction="left-to-right" evidence="1">
        <dbReference type="Rhea" id="RHEA:48225"/>
    </physiologicalReaction>
</comment>
<comment type="caution">
    <text evidence="14">The sequence shown here is derived from an EMBL/GenBank/DDBJ whole genome shotgun (WGS) entry which is preliminary data.</text>
</comment>
<evidence type="ECO:0000256" key="3">
    <source>
        <dbReference type="ARBA" id="ARBA00004071"/>
    </source>
</evidence>
<keyword evidence="8 11" id="KW-0378">Hydrolase</keyword>
<keyword evidence="10 11" id="KW-0326">Glycosidase</keyword>
<dbReference type="Gene3D" id="2.60.40.1180">
    <property type="entry name" value="Golgi alpha-mannosidase II"/>
    <property type="match status" value="1"/>
</dbReference>
<dbReference type="GO" id="GO:0016139">
    <property type="term" value="P:glycoside catabolic process"/>
    <property type="evidence" value="ECO:0007669"/>
    <property type="project" value="TreeGrafter"/>
</dbReference>
<protein>
    <recommendedName>
        <fullName evidence="6">alpha-L-fucosidase</fullName>
        <ecNumber evidence="6">3.2.1.51</ecNumber>
    </recommendedName>
</protein>